<organism evidence="2 3">
    <name type="scientific">Protopolystoma xenopodis</name>
    <dbReference type="NCBI Taxonomy" id="117903"/>
    <lineage>
        <taxon>Eukaryota</taxon>
        <taxon>Metazoa</taxon>
        <taxon>Spiralia</taxon>
        <taxon>Lophotrochozoa</taxon>
        <taxon>Platyhelminthes</taxon>
        <taxon>Monogenea</taxon>
        <taxon>Polyopisthocotylea</taxon>
        <taxon>Polystomatidea</taxon>
        <taxon>Polystomatidae</taxon>
        <taxon>Protopolystoma</taxon>
    </lineage>
</organism>
<keyword evidence="3" id="KW-1185">Reference proteome</keyword>
<dbReference type="OrthoDB" id="10049971at2759"/>
<name>A0A3S5C6I0_9PLAT</name>
<gene>
    <name evidence="2" type="ORF">PXEA_LOCUS31998</name>
</gene>
<proteinExistence type="predicted"/>
<dbReference type="Proteomes" id="UP000784294">
    <property type="component" value="Unassembled WGS sequence"/>
</dbReference>
<evidence type="ECO:0000313" key="2">
    <source>
        <dbReference type="EMBL" id="VEL38558.1"/>
    </source>
</evidence>
<evidence type="ECO:0000313" key="3">
    <source>
        <dbReference type="Proteomes" id="UP000784294"/>
    </source>
</evidence>
<keyword evidence="1" id="KW-1133">Transmembrane helix</keyword>
<sequence>MGDTSIGFTCLCNELLRVVVRLARLTDDAGDTTGNVPRRPSDSGNDDAFVWVPLEAHTRRKIQKTGDAHPPANKLLRELRLINSERLCEGRPTLEDMQQVYQGSMHFANIGTLIIVIFVSVILPGAAAGLQVFSSDMFYVWVRLTVQGVHLTRIQMGIN</sequence>
<dbReference type="AlphaFoldDB" id="A0A3S5C6I0"/>
<dbReference type="EMBL" id="CAAALY010258262">
    <property type="protein sequence ID" value="VEL38558.1"/>
    <property type="molecule type" value="Genomic_DNA"/>
</dbReference>
<comment type="caution">
    <text evidence="2">The sequence shown here is derived from an EMBL/GenBank/DDBJ whole genome shotgun (WGS) entry which is preliminary data.</text>
</comment>
<keyword evidence="1" id="KW-0812">Transmembrane</keyword>
<protein>
    <submittedName>
        <fullName evidence="2">Uncharacterized protein</fullName>
    </submittedName>
</protein>
<keyword evidence="1" id="KW-0472">Membrane</keyword>
<evidence type="ECO:0000256" key="1">
    <source>
        <dbReference type="SAM" id="Phobius"/>
    </source>
</evidence>
<reference evidence="2" key="1">
    <citation type="submission" date="2018-11" db="EMBL/GenBank/DDBJ databases">
        <authorList>
            <consortium name="Pathogen Informatics"/>
        </authorList>
    </citation>
    <scope>NUCLEOTIDE SEQUENCE</scope>
</reference>
<accession>A0A3S5C6I0</accession>
<feature type="transmembrane region" description="Helical" evidence="1">
    <location>
        <begin position="107"/>
        <end position="133"/>
    </location>
</feature>